<keyword evidence="2" id="KW-1185">Reference proteome</keyword>
<dbReference type="EMBL" id="CAJVPP010019078">
    <property type="protein sequence ID" value="CAG8737095.1"/>
    <property type="molecule type" value="Genomic_DNA"/>
</dbReference>
<evidence type="ECO:0000313" key="2">
    <source>
        <dbReference type="Proteomes" id="UP000789375"/>
    </source>
</evidence>
<feature type="non-terminal residue" evidence="1">
    <location>
        <position position="1"/>
    </location>
</feature>
<reference evidence="1" key="1">
    <citation type="submission" date="2021-06" db="EMBL/GenBank/DDBJ databases">
        <authorList>
            <person name="Kallberg Y."/>
            <person name="Tangrot J."/>
            <person name="Rosling A."/>
        </authorList>
    </citation>
    <scope>NUCLEOTIDE SEQUENCE</scope>
    <source>
        <strain evidence="1">87-6 pot B 2015</strain>
    </source>
</reference>
<sequence length="60" mass="7192">KFRWLDLNNLPNIRSISLTAKRGNAWKVKLRYPDKLHPTHTEYSLCPERRIVKRQELGPH</sequence>
<organism evidence="1 2">
    <name type="scientific">Funneliformis mosseae</name>
    <name type="common">Endomycorrhizal fungus</name>
    <name type="synonym">Glomus mosseae</name>
    <dbReference type="NCBI Taxonomy" id="27381"/>
    <lineage>
        <taxon>Eukaryota</taxon>
        <taxon>Fungi</taxon>
        <taxon>Fungi incertae sedis</taxon>
        <taxon>Mucoromycota</taxon>
        <taxon>Glomeromycotina</taxon>
        <taxon>Glomeromycetes</taxon>
        <taxon>Glomerales</taxon>
        <taxon>Glomeraceae</taxon>
        <taxon>Funneliformis</taxon>
    </lineage>
</organism>
<accession>A0A9N9IIF2</accession>
<comment type="caution">
    <text evidence="1">The sequence shown here is derived from an EMBL/GenBank/DDBJ whole genome shotgun (WGS) entry which is preliminary data.</text>
</comment>
<name>A0A9N9IIF2_FUNMO</name>
<dbReference type="Proteomes" id="UP000789375">
    <property type="component" value="Unassembled WGS sequence"/>
</dbReference>
<evidence type="ECO:0000313" key="1">
    <source>
        <dbReference type="EMBL" id="CAG8737095.1"/>
    </source>
</evidence>
<protein>
    <submittedName>
        <fullName evidence="1">4488_t:CDS:1</fullName>
    </submittedName>
</protein>
<proteinExistence type="predicted"/>
<gene>
    <name evidence="1" type="ORF">FMOSSE_LOCUS15948</name>
</gene>
<dbReference type="AlphaFoldDB" id="A0A9N9IIF2"/>